<evidence type="ECO:0000313" key="1">
    <source>
        <dbReference type="EMBL" id="KAK2977451.1"/>
    </source>
</evidence>
<keyword evidence="2" id="KW-1185">Reference proteome</keyword>
<protein>
    <submittedName>
        <fullName evidence="1">Uncharacterized protein</fullName>
    </submittedName>
</protein>
<comment type="caution">
    <text evidence="1">The sequence shown here is derived from an EMBL/GenBank/DDBJ whole genome shotgun (WGS) entry which is preliminary data.</text>
</comment>
<name>A0AA88R8Z2_9ASTE</name>
<gene>
    <name evidence="1" type="ORF">RJ640_028612</name>
</gene>
<dbReference type="AlphaFoldDB" id="A0AA88R8Z2"/>
<evidence type="ECO:0000313" key="2">
    <source>
        <dbReference type="Proteomes" id="UP001187471"/>
    </source>
</evidence>
<accession>A0AA88R8Z2</accession>
<organism evidence="1 2">
    <name type="scientific">Escallonia rubra</name>
    <dbReference type="NCBI Taxonomy" id="112253"/>
    <lineage>
        <taxon>Eukaryota</taxon>
        <taxon>Viridiplantae</taxon>
        <taxon>Streptophyta</taxon>
        <taxon>Embryophyta</taxon>
        <taxon>Tracheophyta</taxon>
        <taxon>Spermatophyta</taxon>
        <taxon>Magnoliopsida</taxon>
        <taxon>eudicotyledons</taxon>
        <taxon>Gunneridae</taxon>
        <taxon>Pentapetalae</taxon>
        <taxon>asterids</taxon>
        <taxon>campanulids</taxon>
        <taxon>Escalloniales</taxon>
        <taxon>Escalloniaceae</taxon>
        <taxon>Escallonia</taxon>
    </lineage>
</organism>
<proteinExistence type="predicted"/>
<sequence>MPSSSPTKTAASRLSIRPVSQPYPELVAVAEQNSTSGIMEALFMSQSSSRSIGAEANKANHVDVMDSSHCSNFVNKFIPISRRIIEDLNSDKDFIRKLSSEHYSIMALAKLVLEFVCDLLDINKEYLVGLRAL</sequence>
<reference evidence="1" key="1">
    <citation type="submission" date="2022-12" db="EMBL/GenBank/DDBJ databases">
        <title>Draft genome assemblies for two species of Escallonia (Escalloniales).</title>
        <authorList>
            <person name="Chanderbali A."/>
            <person name="Dervinis C."/>
            <person name="Anghel I."/>
            <person name="Soltis D."/>
            <person name="Soltis P."/>
            <person name="Zapata F."/>
        </authorList>
    </citation>
    <scope>NUCLEOTIDE SEQUENCE</scope>
    <source>
        <strain evidence="1">UCBG92.1500</strain>
        <tissue evidence="1">Leaf</tissue>
    </source>
</reference>
<dbReference type="EMBL" id="JAVXUO010001984">
    <property type="protein sequence ID" value="KAK2977451.1"/>
    <property type="molecule type" value="Genomic_DNA"/>
</dbReference>
<dbReference type="Proteomes" id="UP001187471">
    <property type="component" value="Unassembled WGS sequence"/>
</dbReference>